<evidence type="ECO:0000313" key="11">
    <source>
        <dbReference type="EMBL" id="BCB79071.1"/>
    </source>
</evidence>
<dbReference type="SUPFAM" id="SSF161111">
    <property type="entry name" value="Cation efflux protein transmembrane domain-like"/>
    <property type="match status" value="1"/>
</dbReference>
<dbReference type="InterPro" id="IPR050681">
    <property type="entry name" value="CDF/SLC30A"/>
</dbReference>
<dbReference type="Pfam" id="PF01545">
    <property type="entry name" value="Cation_efflux"/>
    <property type="match status" value="2"/>
</dbReference>
<dbReference type="AlphaFoldDB" id="A0A6F8XZB0"/>
<evidence type="ECO:0000256" key="1">
    <source>
        <dbReference type="ARBA" id="ARBA00004141"/>
    </source>
</evidence>
<comment type="similarity">
    <text evidence="2">Belongs to the cation diffusion facilitator (CDF) transporter (TC 2.A.4) family. SLC30A subfamily.</text>
</comment>
<evidence type="ECO:0000313" key="12">
    <source>
        <dbReference type="Proteomes" id="UP000502508"/>
    </source>
</evidence>
<dbReference type="Pfam" id="PF16916">
    <property type="entry name" value="ZT_dimer"/>
    <property type="match status" value="1"/>
</dbReference>
<dbReference type="PANTHER" id="PTHR11562">
    <property type="entry name" value="CATION EFFLUX PROTEIN/ ZINC TRANSPORTER"/>
    <property type="match status" value="1"/>
</dbReference>
<feature type="transmembrane region" description="Helical" evidence="8">
    <location>
        <begin position="55"/>
        <end position="76"/>
    </location>
</feature>
<feature type="transmembrane region" description="Helical" evidence="8">
    <location>
        <begin position="141"/>
        <end position="164"/>
    </location>
</feature>
<name>A0A6F8XZB0_9ACTN</name>
<dbReference type="NCBIfam" id="TIGR01297">
    <property type="entry name" value="CDF"/>
    <property type="match status" value="1"/>
</dbReference>
<protein>
    <submittedName>
        <fullName evidence="11">Cation efflux system protein</fullName>
    </submittedName>
</protein>
<dbReference type="InterPro" id="IPR036837">
    <property type="entry name" value="Cation_efflux_CTD_sf"/>
</dbReference>
<reference evidence="11 12" key="1">
    <citation type="submission" date="2020-03" db="EMBL/GenBank/DDBJ databases">
        <title>Whole genome shotgun sequence of Phytohabitans flavus NBRC 107702.</title>
        <authorList>
            <person name="Komaki H."/>
            <person name="Tamura T."/>
        </authorList>
    </citation>
    <scope>NUCLEOTIDE SEQUENCE [LARGE SCALE GENOMIC DNA]</scope>
    <source>
        <strain evidence="11 12">NBRC 107702</strain>
    </source>
</reference>
<dbReference type="GO" id="GO:0005385">
    <property type="term" value="F:zinc ion transmembrane transporter activity"/>
    <property type="evidence" value="ECO:0007669"/>
    <property type="project" value="TreeGrafter"/>
</dbReference>
<dbReference type="Proteomes" id="UP000502508">
    <property type="component" value="Chromosome"/>
</dbReference>
<dbReference type="InterPro" id="IPR002524">
    <property type="entry name" value="Cation_efflux"/>
</dbReference>
<accession>A0A6F8XZB0</accession>
<sequence length="322" mass="33468">MGAGHDHGAAAARGGERHRGRLWAAFGLLAVFMVVEAVAALLTGSLALLSDAGHMFTDVLGIGMALAAIWAASAAAGPPDDQVAATQAGRAATRAVRDPQRTFGLYRLEVLAALGNAILLFGVAIYVLVEAARRFGHPPEVPAGPMLVVAIAGLLANLVAFWLLRSGARESLNVRGAYLEVVGDLLGSLGVIVAAVVIGLTGWAYADPIVAVAVGLFILPRTWGLARAAVRILVQAAPEHLDVTAVRQRLAAVPGVRDVHDLHVWTLTSGMEVASAHLALEESAQVGPVLVAAREALHEDFDIGHATLQVEPRAGDCHPTGW</sequence>
<evidence type="ECO:0000256" key="8">
    <source>
        <dbReference type="SAM" id="Phobius"/>
    </source>
</evidence>
<proteinExistence type="inferred from homology"/>
<keyword evidence="6" id="KW-0406">Ion transport</keyword>
<reference evidence="11 12" key="2">
    <citation type="submission" date="2020-03" db="EMBL/GenBank/DDBJ databases">
        <authorList>
            <person name="Ichikawa N."/>
            <person name="Kimura A."/>
            <person name="Kitahashi Y."/>
            <person name="Uohara A."/>
        </authorList>
    </citation>
    <scope>NUCLEOTIDE SEQUENCE [LARGE SCALE GENOMIC DNA]</scope>
    <source>
        <strain evidence="11 12">NBRC 107702</strain>
    </source>
</reference>
<keyword evidence="5 8" id="KW-1133">Transmembrane helix</keyword>
<evidence type="ECO:0000256" key="2">
    <source>
        <dbReference type="ARBA" id="ARBA00008873"/>
    </source>
</evidence>
<organism evidence="11 12">
    <name type="scientific">Phytohabitans flavus</name>
    <dbReference type="NCBI Taxonomy" id="1076124"/>
    <lineage>
        <taxon>Bacteria</taxon>
        <taxon>Bacillati</taxon>
        <taxon>Actinomycetota</taxon>
        <taxon>Actinomycetes</taxon>
        <taxon>Micromonosporales</taxon>
        <taxon>Micromonosporaceae</taxon>
    </lineage>
</organism>
<dbReference type="EMBL" id="AP022870">
    <property type="protein sequence ID" value="BCB79071.1"/>
    <property type="molecule type" value="Genomic_DNA"/>
</dbReference>
<evidence type="ECO:0000256" key="5">
    <source>
        <dbReference type="ARBA" id="ARBA00022989"/>
    </source>
</evidence>
<evidence type="ECO:0000259" key="10">
    <source>
        <dbReference type="Pfam" id="PF16916"/>
    </source>
</evidence>
<dbReference type="InterPro" id="IPR027470">
    <property type="entry name" value="Cation_efflux_CTD"/>
</dbReference>
<feature type="domain" description="Cation efflux protein transmembrane" evidence="9">
    <location>
        <begin position="89"/>
        <end position="234"/>
    </location>
</feature>
<evidence type="ECO:0000256" key="7">
    <source>
        <dbReference type="ARBA" id="ARBA00023136"/>
    </source>
</evidence>
<feature type="transmembrane region" description="Helical" evidence="8">
    <location>
        <begin position="204"/>
        <end position="223"/>
    </location>
</feature>
<evidence type="ECO:0000256" key="3">
    <source>
        <dbReference type="ARBA" id="ARBA00022448"/>
    </source>
</evidence>
<feature type="domain" description="Cation efflux protein transmembrane" evidence="9">
    <location>
        <begin position="22"/>
        <end position="73"/>
    </location>
</feature>
<comment type="subcellular location">
    <subcellularLocation>
        <location evidence="1">Membrane</location>
        <topology evidence="1">Multi-pass membrane protein</topology>
    </subcellularLocation>
</comment>
<dbReference type="PANTHER" id="PTHR11562:SF17">
    <property type="entry name" value="RE54080P-RELATED"/>
    <property type="match status" value="1"/>
</dbReference>
<evidence type="ECO:0000259" key="9">
    <source>
        <dbReference type="Pfam" id="PF01545"/>
    </source>
</evidence>
<keyword evidence="4 8" id="KW-0812">Transmembrane</keyword>
<keyword evidence="7 8" id="KW-0472">Membrane</keyword>
<keyword evidence="3" id="KW-0813">Transport</keyword>
<dbReference type="KEGG" id="pfla:Pflav_054810"/>
<dbReference type="SUPFAM" id="SSF160240">
    <property type="entry name" value="Cation efflux protein cytoplasmic domain-like"/>
    <property type="match status" value="1"/>
</dbReference>
<feature type="transmembrane region" description="Helical" evidence="8">
    <location>
        <begin position="176"/>
        <end position="198"/>
    </location>
</feature>
<feature type="transmembrane region" description="Helical" evidence="8">
    <location>
        <begin position="110"/>
        <end position="129"/>
    </location>
</feature>
<dbReference type="Gene3D" id="1.20.1510.10">
    <property type="entry name" value="Cation efflux protein transmembrane domain"/>
    <property type="match status" value="1"/>
</dbReference>
<feature type="transmembrane region" description="Helical" evidence="8">
    <location>
        <begin position="22"/>
        <end position="49"/>
    </location>
</feature>
<dbReference type="InterPro" id="IPR058533">
    <property type="entry name" value="Cation_efflux_TM"/>
</dbReference>
<evidence type="ECO:0000256" key="4">
    <source>
        <dbReference type="ARBA" id="ARBA00022692"/>
    </source>
</evidence>
<keyword evidence="12" id="KW-1185">Reference proteome</keyword>
<feature type="domain" description="Cation efflux protein cytoplasmic" evidence="10">
    <location>
        <begin position="238"/>
        <end position="312"/>
    </location>
</feature>
<dbReference type="RefSeq" id="WP_173038905.1">
    <property type="nucleotide sequence ID" value="NZ_AP022870.1"/>
</dbReference>
<dbReference type="InterPro" id="IPR027469">
    <property type="entry name" value="Cation_efflux_TMD_sf"/>
</dbReference>
<dbReference type="GO" id="GO:0005886">
    <property type="term" value="C:plasma membrane"/>
    <property type="evidence" value="ECO:0007669"/>
    <property type="project" value="TreeGrafter"/>
</dbReference>
<evidence type="ECO:0000256" key="6">
    <source>
        <dbReference type="ARBA" id="ARBA00023065"/>
    </source>
</evidence>
<gene>
    <name evidence="11" type="ORF">Pflav_054810</name>
</gene>